<reference evidence="1 2" key="1">
    <citation type="submission" date="2016-11" db="EMBL/GenBank/DDBJ databases">
        <authorList>
            <person name="Jaros S."/>
            <person name="Januszkiewicz K."/>
            <person name="Wedrychowicz H."/>
        </authorList>
    </citation>
    <scope>NUCLEOTIDE SEQUENCE [LARGE SCALE GENOMIC DNA]</scope>
    <source>
        <strain evidence="1 2">GAS499</strain>
    </source>
</reference>
<gene>
    <name evidence="1" type="ORF">SAMN05444159_6684</name>
</gene>
<name>A0A1M7D2J0_9BRAD</name>
<evidence type="ECO:0000313" key="2">
    <source>
        <dbReference type="Proteomes" id="UP000189935"/>
    </source>
</evidence>
<evidence type="ECO:0000313" key="1">
    <source>
        <dbReference type="EMBL" id="SHL73603.1"/>
    </source>
</evidence>
<accession>A0A1M7D2J0</accession>
<protein>
    <submittedName>
        <fullName evidence="1">Uncharacterized protein</fullName>
    </submittedName>
</protein>
<organism evidence="1 2">
    <name type="scientific">Bradyrhizobium lablabi</name>
    <dbReference type="NCBI Taxonomy" id="722472"/>
    <lineage>
        <taxon>Bacteria</taxon>
        <taxon>Pseudomonadati</taxon>
        <taxon>Pseudomonadota</taxon>
        <taxon>Alphaproteobacteria</taxon>
        <taxon>Hyphomicrobiales</taxon>
        <taxon>Nitrobacteraceae</taxon>
        <taxon>Bradyrhizobium</taxon>
    </lineage>
</organism>
<dbReference type="AlphaFoldDB" id="A0A1M7D2J0"/>
<sequence>MPGEDRYAAAITIWAKPVTRPRFSRSGNAQKHGAERISV</sequence>
<dbReference type="Proteomes" id="UP000189935">
    <property type="component" value="Chromosome I"/>
</dbReference>
<dbReference type="EMBL" id="LT670844">
    <property type="protein sequence ID" value="SHL73603.1"/>
    <property type="molecule type" value="Genomic_DNA"/>
</dbReference>
<proteinExistence type="predicted"/>